<keyword evidence="4 8" id="KW-0677">Repeat</keyword>
<dbReference type="Proteomes" id="UP000439591">
    <property type="component" value="Unassembled WGS sequence"/>
</dbReference>
<evidence type="ECO:0000256" key="5">
    <source>
        <dbReference type="ARBA" id="ARBA00022982"/>
    </source>
</evidence>
<evidence type="ECO:0000313" key="15">
    <source>
        <dbReference type="Proteomes" id="UP000439591"/>
    </source>
</evidence>
<feature type="binding site" evidence="8">
    <location>
        <position position="380"/>
    </location>
    <ligand>
        <name>[4Fe-4S] cluster</name>
        <dbReference type="ChEBI" id="CHEBI:49883"/>
        <label>2</label>
    </ligand>
</feature>
<dbReference type="Pfam" id="PF13375">
    <property type="entry name" value="RnfC_N"/>
    <property type="match status" value="1"/>
</dbReference>
<evidence type="ECO:0000256" key="10">
    <source>
        <dbReference type="SAM" id="MobiDB-lite"/>
    </source>
</evidence>
<dbReference type="EMBL" id="CACSIM010000001">
    <property type="protein sequence ID" value="CAA0082908.1"/>
    <property type="molecule type" value="Genomic_DNA"/>
</dbReference>
<dbReference type="SUPFAM" id="SSF142019">
    <property type="entry name" value="Nqo1 FMN-binding domain-like"/>
    <property type="match status" value="1"/>
</dbReference>
<feature type="binding site" evidence="8">
    <location>
        <position position="415"/>
    </location>
    <ligand>
        <name>[4Fe-4S] cluster</name>
        <dbReference type="ChEBI" id="CHEBI:49883"/>
        <label>2</label>
    </ligand>
</feature>
<dbReference type="InterPro" id="IPR026902">
    <property type="entry name" value="RnfC_N"/>
</dbReference>
<gene>
    <name evidence="13" type="primary">rsxC</name>
    <name evidence="8" type="synonym">rnfC</name>
    <name evidence="13" type="ORF">IHBHHGIJ_00600</name>
    <name evidence="12" type="ORF">KFEGEMFD_00550</name>
</gene>
<dbReference type="RefSeq" id="WP_159267277.1">
    <property type="nucleotide sequence ID" value="NZ_CACSIK010000001.1"/>
</dbReference>
<evidence type="ECO:0000256" key="6">
    <source>
        <dbReference type="ARBA" id="ARBA00023004"/>
    </source>
</evidence>
<evidence type="ECO:0000256" key="9">
    <source>
        <dbReference type="SAM" id="Coils"/>
    </source>
</evidence>
<dbReference type="SUPFAM" id="SSF46548">
    <property type="entry name" value="alpha-helical ferredoxin"/>
    <property type="match status" value="1"/>
</dbReference>
<dbReference type="GO" id="GO:0005886">
    <property type="term" value="C:plasma membrane"/>
    <property type="evidence" value="ECO:0007669"/>
    <property type="project" value="UniProtKB-SubCell"/>
</dbReference>
<comment type="cofactor">
    <cofactor evidence="8">
        <name>[4Fe-4S] cluster</name>
        <dbReference type="ChEBI" id="CHEBI:49883"/>
    </cofactor>
    <text evidence="8">Binds 2 [4Fe-4S] clusters per subunit.</text>
</comment>
<dbReference type="InterPro" id="IPR017900">
    <property type="entry name" value="4Fe4S_Fe_S_CS"/>
</dbReference>
<dbReference type="InterPro" id="IPR010208">
    <property type="entry name" value="Ion_transpt_RnfC/RsxC"/>
</dbReference>
<evidence type="ECO:0000313" key="13">
    <source>
        <dbReference type="EMBL" id="CAA0083825.1"/>
    </source>
</evidence>
<dbReference type="PROSITE" id="PS51379">
    <property type="entry name" value="4FE4S_FER_2"/>
    <property type="match status" value="2"/>
</dbReference>
<protein>
    <recommendedName>
        <fullName evidence="8">Ion-translocating oxidoreductase complex subunit C</fullName>
        <ecNumber evidence="8">7.-.-.-</ecNumber>
    </recommendedName>
    <alternativeName>
        <fullName evidence="8">Rnf electron transport complex subunit C</fullName>
    </alternativeName>
</protein>
<keyword evidence="8" id="KW-1278">Translocase</keyword>
<feature type="binding site" evidence="8">
    <location>
        <position position="419"/>
    </location>
    <ligand>
        <name>[4Fe-4S] cluster</name>
        <dbReference type="ChEBI" id="CHEBI:49883"/>
        <label>1</label>
    </ligand>
</feature>
<dbReference type="OrthoDB" id="9767754at2"/>
<dbReference type="Gene3D" id="3.30.70.20">
    <property type="match status" value="1"/>
</dbReference>
<keyword evidence="8" id="KW-1003">Cell membrane</keyword>
<feature type="binding site" evidence="8">
    <location>
        <position position="409"/>
    </location>
    <ligand>
        <name>[4Fe-4S] cluster</name>
        <dbReference type="ChEBI" id="CHEBI:49883"/>
        <label>2</label>
    </ligand>
</feature>
<dbReference type="InterPro" id="IPR011538">
    <property type="entry name" value="Nuo51_FMN-bd"/>
</dbReference>
<keyword evidence="1 8" id="KW-0813">Transport</keyword>
<feature type="region of interest" description="Disordered" evidence="10">
    <location>
        <begin position="623"/>
        <end position="642"/>
    </location>
</feature>
<evidence type="ECO:0000313" key="12">
    <source>
        <dbReference type="EMBL" id="CAA0082908.1"/>
    </source>
</evidence>
<comment type="subcellular location">
    <subcellularLocation>
        <location evidence="8">Cell inner membrane</location>
        <topology evidence="8">Peripheral membrane protein</topology>
    </subcellularLocation>
</comment>
<dbReference type="PROSITE" id="PS00198">
    <property type="entry name" value="4FE4S_FER_1"/>
    <property type="match status" value="1"/>
</dbReference>
<name>A0A5S9N1V9_9GAMM</name>
<dbReference type="PANTHER" id="PTHR43034:SF2">
    <property type="entry name" value="ION-TRANSLOCATING OXIDOREDUCTASE COMPLEX SUBUNIT C"/>
    <property type="match status" value="1"/>
</dbReference>
<feature type="region of interest" description="Disordered" evidence="10">
    <location>
        <begin position="509"/>
        <end position="540"/>
    </location>
</feature>
<evidence type="ECO:0000256" key="7">
    <source>
        <dbReference type="ARBA" id="ARBA00023014"/>
    </source>
</evidence>
<dbReference type="Proteomes" id="UP000435877">
    <property type="component" value="Unassembled WGS sequence"/>
</dbReference>
<dbReference type="Pfam" id="PF13183">
    <property type="entry name" value="Fer4_8"/>
    <property type="match status" value="1"/>
</dbReference>
<evidence type="ECO:0000256" key="8">
    <source>
        <dbReference type="HAMAP-Rule" id="MF_00461"/>
    </source>
</evidence>
<dbReference type="HAMAP" id="MF_00461">
    <property type="entry name" value="RsxC_RnfC"/>
    <property type="match status" value="1"/>
</dbReference>
<dbReference type="GO" id="GO:0046872">
    <property type="term" value="F:metal ion binding"/>
    <property type="evidence" value="ECO:0007669"/>
    <property type="project" value="UniProtKB-KW"/>
</dbReference>
<dbReference type="NCBIfam" id="NF003454">
    <property type="entry name" value="PRK05035.1"/>
    <property type="match status" value="1"/>
</dbReference>
<keyword evidence="5 8" id="KW-0249">Electron transport</keyword>
<dbReference type="EMBL" id="CACSIK010000001">
    <property type="protein sequence ID" value="CAA0083825.1"/>
    <property type="molecule type" value="Genomic_DNA"/>
</dbReference>
<dbReference type="AlphaFoldDB" id="A0A5S9N1V9"/>
<evidence type="ECO:0000256" key="2">
    <source>
        <dbReference type="ARBA" id="ARBA00022485"/>
    </source>
</evidence>
<feature type="binding site" evidence="8">
    <location>
        <position position="376"/>
    </location>
    <ligand>
        <name>[4Fe-4S] cluster</name>
        <dbReference type="ChEBI" id="CHEBI:49883"/>
        <label>1</label>
    </ligand>
</feature>
<dbReference type="PANTHER" id="PTHR43034">
    <property type="entry name" value="ION-TRANSLOCATING OXIDOREDUCTASE COMPLEX SUBUNIT C"/>
    <property type="match status" value="1"/>
</dbReference>
<keyword evidence="8" id="KW-0997">Cell inner membrane</keyword>
<feature type="binding site" evidence="8">
    <location>
        <position position="370"/>
    </location>
    <ligand>
        <name>[4Fe-4S] cluster</name>
        <dbReference type="ChEBI" id="CHEBI:49883"/>
        <label>1</label>
    </ligand>
</feature>
<organism evidence="13 14">
    <name type="scientific">Zhongshania aliphaticivorans</name>
    <dbReference type="NCBI Taxonomy" id="1470434"/>
    <lineage>
        <taxon>Bacteria</taxon>
        <taxon>Pseudomonadati</taxon>
        <taxon>Pseudomonadota</taxon>
        <taxon>Gammaproteobacteria</taxon>
        <taxon>Cellvibrionales</taxon>
        <taxon>Spongiibacteraceae</taxon>
        <taxon>Zhongshania</taxon>
    </lineage>
</organism>
<feature type="binding site" evidence="8">
    <location>
        <position position="412"/>
    </location>
    <ligand>
        <name>[4Fe-4S] cluster</name>
        <dbReference type="ChEBI" id="CHEBI:49883"/>
        <label>2</label>
    </ligand>
</feature>
<evidence type="ECO:0000259" key="11">
    <source>
        <dbReference type="PROSITE" id="PS51379"/>
    </source>
</evidence>
<evidence type="ECO:0000256" key="3">
    <source>
        <dbReference type="ARBA" id="ARBA00022723"/>
    </source>
</evidence>
<feature type="compositionally biased region" description="Low complexity" evidence="10">
    <location>
        <begin position="704"/>
        <end position="715"/>
    </location>
</feature>
<dbReference type="EC" id="7.-.-.-" evidence="8"/>
<feature type="coiled-coil region" evidence="9">
    <location>
        <begin position="429"/>
        <end position="495"/>
    </location>
</feature>
<evidence type="ECO:0000256" key="4">
    <source>
        <dbReference type="ARBA" id="ARBA00022737"/>
    </source>
</evidence>
<feature type="binding site" evidence="8">
    <location>
        <position position="373"/>
    </location>
    <ligand>
        <name>[4Fe-4S] cluster</name>
        <dbReference type="ChEBI" id="CHEBI:49883"/>
        <label>1</label>
    </ligand>
</feature>
<proteinExistence type="inferred from homology"/>
<evidence type="ECO:0000256" key="1">
    <source>
        <dbReference type="ARBA" id="ARBA00022448"/>
    </source>
</evidence>
<sequence length="794" mass="85559">MRQIWDIHGGIHPAENKTQSLQNPIANAGIPAQLILPLAQHIGAPASPIVKVGDRVLKGQMVAEAKGFVSAPVHAPTSGVIAAITSHVIPHPSGMSANCIIIDTDGQDEWADHQGIEDYTALSKLELVDRIRQAGIAGMGGAGFPSAVKLSTRDDKPIETLILNGTECEPYITADDILMRERAAEIIAGAQILRHIIKPNKETIIGVEDNKPEGITALKKAAEGTGIDIVVFPTKYPSGGEKQLIQILTGKEVPSGGLPSDVGIVCQNIGTATAIYRAIQFGEPLISRITTVTGNACQQPQNYEVLLGTPVQYLLDKSDFQKNDCIRLIMGGPMMGYTLQDTAVPIVKTSNCVLAPTVAELPPPPPAQACIRCGMCAEACPVSLLPQQMYWFSRAQEHEKLEDHQLFDCIECGACSYVCPSNIPLVQYYRASKAEIRQAQQDKIKAERSKERFEARTARLEQEAAEKEARRTARMEAAKAKAAAAANTLTDANKSDVIQAAIERNKAKKAQTVDPAQAAIARAQAKRDGNAEEETPEQKTERLQKLLASAEKRLAAAKEKLTLAQEQQSDNADAFATAVSKTEEKLTNIQKELAEHQASLNKPKQEIATDSADPAQAAIARALAKRAGNSAEESDADKTTRLQNTVASITKRLASAQQKLSMAQEQGDENIAAFTTGVDKTQAKLDAAKKELRDHQDKLAALTPEGSAPEESAPEVNDPVQAAIERAKAARDAQATMSDTDKLKQNITSLENRIARTQEKLDTARANNDDKAEILADSLAKLEEKLDTAQQQLS</sequence>
<dbReference type="GO" id="GO:0009055">
    <property type="term" value="F:electron transfer activity"/>
    <property type="evidence" value="ECO:0007669"/>
    <property type="project" value="InterPro"/>
</dbReference>
<accession>A0A5S9N1V9</accession>
<feature type="region of interest" description="Disordered" evidence="10">
    <location>
        <begin position="696"/>
        <end position="717"/>
    </location>
</feature>
<dbReference type="InterPro" id="IPR017896">
    <property type="entry name" value="4Fe4S_Fe-S-bd"/>
</dbReference>
<keyword evidence="2 8" id="KW-0004">4Fe-4S</keyword>
<keyword evidence="6 8" id="KW-0408">Iron</keyword>
<dbReference type="NCBIfam" id="TIGR01945">
    <property type="entry name" value="rnfC"/>
    <property type="match status" value="1"/>
</dbReference>
<dbReference type="Gene3D" id="3.40.50.11540">
    <property type="entry name" value="NADH-ubiquinone oxidoreductase 51kDa subunit"/>
    <property type="match status" value="1"/>
</dbReference>
<feature type="coiled-coil region" evidence="9">
    <location>
        <begin position="540"/>
        <end position="599"/>
    </location>
</feature>
<comment type="similarity">
    <text evidence="8">Belongs to the 4Fe4S bacterial-type ferredoxin family. RnfC subfamily.</text>
</comment>
<dbReference type="GO" id="GO:0051539">
    <property type="term" value="F:4 iron, 4 sulfur cluster binding"/>
    <property type="evidence" value="ECO:0007669"/>
    <property type="project" value="UniProtKB-KW"/>
</dbReference>
<keyword evidence="8" id="KW-0472">Membrane</keyword>
<evidence type="ECO:0000313" key="14">
    <source>
        <dbReference type="Proteomes" id="UP000435877"/>
    </source>
</evidence>
<dbReference type="InterPro" id="IPR037225">
    <property type="entry name" value="Nuo51_FMN-bd_sf"/>
</dbReference>
<keyword evidence="3 8" id="KW-0479">Metal-binding</keyword>
<comment type="function">
    <text evidence="8">Part of a membrane-bound complex that couples electron transfer with translocation of ions across the membrane.</text>
</comment>
<keyword evidence="14" id="KW-1185">Reference proteome</keyword>
<feature type="coiled-coil region" evidence="9">
    <location>
        <begin position="733"/>
        <end position="792"/>
    </location>
</feature>
<dbReference type="Pfam" id="PF01512">
    <property type="entry name" value="Complex1_51K"/>
    <property type="match status" value="1"/>
</dbReference>
<feature type="compositionally biased region" description="Basic and acidic residues" evidence="10">
    <location>
        <begin position="525"/>
        <end position="540"/>
    </location>
</feature>
<feature type="domain" description="4Fe-4S ferredoxin-type" evidence="11">
    <location>
        <begin position="361"/>
        <end position="390"/>
    </location>
</feature>
<comment type="subunit">
    <text evidence="8">The complex is composed of six subunits: RnfA, RnfB, RnfC, RnfD, RnfE and RnfG.</text>
</comment>
<dbReference type="GO" id="GO:0022900">
    <property type="term" value="P:electron transport chain"/>
    <property type="evidence" value="ECO:0007669"/>
    <property type="project" value="UniProtKB-UniRule"/>
</dbReference>
<reference evidence="14 15" key="1">
    <citation type="submission" date="2019-11" db="EMBL/GenBank/DDBJ databases">
        <authorList>
            <person name="Holert J."/>
        </authorList>
    </citation>
    <scope>NUCLEOTIDE SEQUENCE [LARGE SCALE GENOMIC DNA]</scope>
    <source>
        <strain evidence="12">BC3_2A</strain>
        <strain evidence="13">SB11_1A</strain>
    </source>
</reference>
<feature type="domain" description="4Fe-4S ferredoxin-type" evidence="11">
    <location>
        <begin position="397"/>
        <end position="429"/>
    </location>
</feature>
<keyword evidence="7 8" id="KW-0411">Iron-sulfur</keyword>
<keyword evidence="9" id="KW-0175">Coiled coil</keyword>